<evidence type="ECO:0000313" key="2">
    <source>
        <dbReference type="EMBL" id="MRG88347.1"/>
    </source>
</evidence>
<evidence type="ECO:0000259" key="1">
    <source>
        <dbReference type="PROSITE" id="PS50965"/>
    </source>
</evidence>
<accession>A0A6G1XBM9</accession>
<dbReference type="OrthoDB" id="2899867at2"/>
<dbReference type="AlphaFoldDB" id="A0A6G1XBM9"/>
<evidence type="ECO:0000313" key="3">
    <source>
        <dbReference type="Proteomes" id="UP000480185"/>
    </source>
</evidence>
<dbReference type="EMBL" id="WJNH01000020">
    <property type="protein sequence ID" value="MRG88347.1"/>
    <property type="molecule type" value="Genomic_DNA"/>
</dbReference>
<dbReference type="InterPro" id="IPR011528">
    <property type="entry name" value="NERD"/>
</dbReference>
<reference evidence="2 3" key="1">
    <citation type="submission" date="2019-11" db="EMBL/GenBank/DDBJ databases">
        <authorList>
            <person name="Li J."/>
        </authorList>
    </citation>
    <scope>NUCLEOTIDE SEQUENCE [LARGE SCALE GENOMIC DNA]</scope>
    <source>
        <strain evidence="2 3">J4</strain>
    </source>
</reference>
<proteinExistence type="predicted"/>
<dbReference type="Pfam" id="PF08378">
    <property type="entry name" value="NERD"/>
    <property type="match status" value="1"/>
</dbReference>
<organism evidence="2 3">
    <name type="scientific">Salinibacillus xinjiangensis</name>
    <dbReference type="NCBI Taxonomy" id="1229268"/>
    <lineage>
        <taxon>Bacteria</taxon>
        <taxon>Bacillati</taxon>
        <taxon>Bacillota</taxon>
        <taxon>Bacilli</taxon>
        <taxon>Bacillales</taxon>
        <taxon>Bacillaceae</taxon>
        <taxon>Salinibacillus</taxon>
    </lineage>
</organism>
<dbReference type="PROSITE" id="PS50965">
    <property type="entry name" value="NERD"/>
    <property type="match status" value="1"/>
</dbReference>
<dbReference type="RefSeq" id="WP_153730221.1">
    <property type="nucleotide sequence ID" value="NZ_WJNH01000020.1"/>
</dbReference>
<keyword evidence="3" id="KW-1185">Reference proteome</keyword>
<sequence>MVIKPYHENRELQLLRLLNSRMELSTKEKQHYLYLQKGYKGEKIFADRLESLPCEKVIIHDLLLEHNHTVFQIDTLLFSQNKIYLFEVKNYEGDYYIN</sequence>
<feature type="domain" description="NERD" evidence="1">
    <location>
        <begin position="37"/>
        <end position="98"/>
    </location>
</feature>
<name>A0A6G1XBM9_9BACI</name>
<gene>
    <name evidence="2" type="ORF">GH754_19000</name>
</gene>
<protein>
    <recommendedName>
        <fullName evidence="1">NERD domain-containing protein</fullName>
    </recommendedName>
</protein>
<comment type="caution">
    <text evidence="2">The sequence shown here is derived from an EMBL/GenBank/DDBJ whole genome shotgun (WGS) entry which is preliminary data.</text>
</comment>
<dbReference type="Proteomes" id="UP000480185">
    <property type="component" value="Unassembled WGS sequence"/>
</dbReference>